<dbReference type="Pfam" id="PF00326">
    <property type="entry name" value="Peptidase_S9"/>
    <property type="match status" value="1"/>
</dbReference>
<reference evidence="2" key="1">
    <citation type="submission" date="2013-12" db="EMBL/GenBank/DDBJ databases">
        <title>The Genome Sequence of Aphanomyces invadans NJM9701.</title>
        <authorList>
            <consortium name="The Broad Institute Genomics Platform"/>
            <person name="Russ C."/>
            <person name="Tyler B."/>
            <person name="van West P."/>
            <person name="Dieguez-Uribeondo J."/>
            <person name="Young S.K."/>
            <person name="Zeng Q."/>
            <person name="Gargeya S."/>
            <person name="Fitzgerald M."/>
            <person name="Abouelleil A."/>
            <person name="Alvarado L."/>
            <person name="Chapman S.B."/>
            <person name="Gainer-Dewar J."/>
            <person name="Goldberg J."/>
            <person name="Griggs A."/>
            <person name="Gujja S."/>
            <person name="Hansen M."/>
            <person name="Howarth C."/>
            <person name="Imamovic A."/>
            <person name="Ireland A."/>
            <person name="Larimer J."/>
            <person name="McCowan C."/>
            <person name="Murphy C."/>
            <person name="Pearson M."/>
            <person name="Poon T.W."/>
            <person name="Priest M."/>
            <person name="Roberts A."/>
            <person name="Saif S."/>
            <person name="Shea T."/>
            <person name="Sykes S."/>
            <person name="Wortman J."/>
            <person name="Nusbaum C."/>
            <person name="Birren B."/>
        </authorList>
    </citation>
    <scope>NUCLEOTIDE SEQUENCE [LARGE SCALE GENOMIC DNA]</scope>
    <source>
        <strain evidence="2">NJM9701</strain>
    </source>
</reference>
<dbReference type="InterPro" id="IPR001375">
    <property type="entry name" value="Peptidase_S9_cat"/>
</dbReference>
<dbReference type="SUPFAM" id="SSF53474">
    <property type="entry name" value="alpha/beta-Hydrolases"/>
    <property type="match status" value="1"/>
</dbReference>
<evidence type="ECO:0000259" key="1">
    <source>
        <dbReference type="Pfam" id="PF00326"/>
    </source>
</evidence>
<dbReference type="VEuPathDB" id="FungiDB:H310_02446"/>
<dbReference type="AlphaFoldDB" id="A0A024UQF9"/>
<proteinExistence type="predicted"/>
<dbReference type="EMBL" id="KI913954">
    <property type="protein sequence ID" value="ETW08082.1"/>
    <property type="molecule type" value="Genomic_DNA"/>
</dbReference>
<name>A0A024UQF9_9STRA</name>
<dbReference type="GO" id="GO:0008236">
    <property type="term" value="F:serine-type peptidase activity"/>
    <property type="evidence" value="ECO:0007669"/>
    <property type="project" value="InterPro"/>
</dbReference>
<dbReference type="Gene3D" id="3.40.50.1820">
    <property type="entry name" value="alpha/beta hydrolase"/>
    <property type="match status" value="1"/>
</dbReference>
<dbReference type="OrthoDB" id="413400at2759"/>
<dbReference type="GeneID" id="20079496"/>
<evidence type="ECO:0000313" key="2">
    <source>
        <dbReference type="EMBL" id="ETW08082.1"/>
    </source>
</evidence>
<accession>A0A024UQF9</accession>
<dbReference type="InterPro" id="IPR029058">
    <property type="entry name" value="AB_hydrolase_fold"/>
</dbReference>
<dbReference type="RefSeq" id="XP_008864175.1">
    <property type="nucleotide sequence ID" value="XM_008865953.1"/>
</dbReference>
<organism evidence="2">
    <name type="scientific">Aphanomyces invadans</name>
    <dbReference type="NCBI Taxonomy" id="157072"/>
    <lineage>
        <taxon>Eukaryota</taxon>
        <taxon>Sar</taxon>
        <taxon>Stramenopiles</taxon>
        <taxon>Oomycota</taxon>
        <taxon>Saprolegniomycetes</taxon>
        <taxon>Saprolegniales</taxon>
        <taxon>Verrucalvaceae</taxon>
        <taxon>Aphanomyces</taxon>
    </lineage>
</organism>
<dbReference type="GO" id="GO:0006508">
    <property type="term" value="P:proteolysis"/>
    <property type="evidence" value="ECO:0007669"/>
    <property type="project" value="InterPro"/>
</dbReference>
<sequence length="99" mass="10974">MGYPFDATVYAANSNATHVNKLQPHQRLQLAVGMLDSNVDPACTFQLVQALIDADKDFDLLCFPKGGHGAGGSPYGTRKRWDFFVRHLQGNEPRHLCES</sequence>
<protein>
    <recommendedName>
        <fullName evidence="1">Peptidase S9 prolyl oligopeptidase catalytic domain-containing protein</fullName>
    </recommendedName>
</protein>
<gene>
    <name evidence="2" type="ORF">H310_02446</name>
</gene>
<feature type="domain" description="Peptidase S9 prolyl oligopeptidase catalytic" evidence="1">
    <location>
        <begin position="7"/>
        <end position="90"/>
    </location>
</feature>